<dbReference type="Proteomes" id="UP000028194">
    <property type="component" value="Chromosome"/>
</dbReference>
<dbReference type="AlphaFoldDB" id="A0A075N1D9"/>
<evidence type="ECO:0000259" key="2">
    <source>
        <dbReference type="Pfam" id="PF01243"/>
    </source>
</evidence>
<sequence>MGPDLSQFEGQQCINLETYKKSGQPVATPVWFTIDGDRLFVVTRSETGKVKRLRNNEAVRIMPCGMRGEPKGEWLSAKARFATPEETEKALKQRSKKYGFKVKIAGLFSSGRGDLVAISIAPEEGAQ</sequence>
<dbReference type="PANTHER" id="PTHR35176">
    <property type="entry name" value="HEME OXYGENASE HI_0854-RELATED"/>
    <property type="match status" value="1"/>
</dbReference>
<dbReference type="InterPro" id="IPR019965">
    <property type="entry name" value="PPOX_F420-dep_Rv2061_put"/>
</dbReference>
<organism evidence="3 4">
    <name type="scientific">Candidatus Nitrososphaera evergladensis SR1</name>
    <dbReference type="NCBI Taxonomy" id="1459636"/>
    <lineage>
        <taxon>Archaea</taxon>
        <taxon>Nitrososphaerota</taxon>
        <taxon>Nitrososphaeria</taxon>
        <taxon>Nitrososphaerales</taxon>
        <taxon>Nitrososphaeraceae</taxon>
        <taxon>Nitrososphaera</taxon>
    </lineage>
</organism>
<proteinExistence type="predicted"/>
<dbReference type="SUPFAM" id="SSF50475">
    <property type="entry name" value="FMN-binding split barrel"/>
    <property type="match status" value="1"/>
</dbReference>
<keyword evidence="1" id="KW-0560">Oxidoreductase</keyword>
<dbReference type="HOGENOM" id="CLU_139738_0_0_2"/>
<dbReference type="InterPro" id="IPR012349">
    <property type="entry name" value="Split_barrel_FMN-bd"/>
</dbReference>
<dbReference type="GO" id="GO:0016627">
    <property type="term" value="F:oxidoreductase activity, acting on the CH-CH group of donors"/>
    <property type="evidence" value="ECO:0007669"/>
    <property type="project" value="TreeGrafter"/>
</dbReference>
<dbReference type="eggNOG" id="arCOG00516">
    <property type="taxonomic scope" value="Archaea"/>
</dbReference>
<feature type="domain" description="Pyridoxamine 5'-phosphate oxidase N-terminal" evidence="2">
    <location>
        <begin position="8"/>
        <end position="125"/>
    </location>
</feature>
<dbReference type="GeneID" id="41598910"/>
<evidence type="ECO:0000313" key="3">
    <source>
        <dbReference type="EMBL" id="AIF85284.1"/>
    </source>
</evidence>
<evidence type="ECO:0000256" key="1">
    <source>
        <dbReference type="ARBA" id="ARBA00023002"/>
    </source>
</evidence>
<dbReference type="GO" id="GO:0005829">
    <property type="term" value="C:cytosol"/>
    <property type="evidence" value="ECO:0007669"/>
    <property type="project" value="TreeGrafter"/>
</dbReference>
<evidence type="ECO:0000313" key="4">
    <source>
        <dbReference type="Proteomes" id="UP000028194"/>
    </source>
</evidence>
<name>A0A075N1D9_9ARCH</name>
<dbReference type="Pfam" id="PF01243">
    <property type="entry name" value="PNPOx_N"/>
    <property type="match status" value="1"/>
</dbReference>
<dbReference type="KEGG" id="nev:NTE_03255"/>
<dbReference type="InterPro" id="IPR011576">
    <property type="entry name" value="Pyridox_Oxase_N"/>
</dbReference>
<dbReference type="EMBL" id="CP007174">
    <property type="protein sequence ID" value="AIF85284.1"/>
    <property type="molecule type" value="Genomic_DNA"/>
</dbReference>
<reference evidence="3 4" key="1">
    <citation type="journal article" date="2014" name="PLoS ONE">
        <title>Genome Sequence of Candidatus Nitrososphaera evergladensis from Group I.1b Enriched from Everglades Soil Reveals Novel Genomic Features of the Ammonia-Oxidizing Archaea.</title>
        <authorList>
            <person name="Zhalnina K.V."/>
            <person name="Dias R."/>
            <person name="Leonard M.T."/>
            <person name="Dorr de Quadros P."/>
            <person name="Camargo F.A."/>
            <person name="Drew J.C."/>
            <person name="Farmerie W.G."/>
            <person name="Daroub S.H."/>
            <person name="Triplett E.W."/>
        </authorList>
    </citation>
    <scope>NUCLEOTIDE SEQUENCE [LARGE SCALE GENOMIC DNA]</scope>
    <source>
        <strain evidence="3 4">SR1</strain>
    </source>
</reference>
<gene>
    <name evidence="3" type="ORF">NTE_03255</name>
</gene>
<dbReference type="OrthoDB" id="6613at2157"/>
<dbReference type="GO" id="GO:0070967">
    <property type="term" value="F:coenzyme F420 binding"/>
    <property type="evidence" value="ECO:0007669"/>
    <property type="project" value="TreeGrafter"/>
</dbReference>
<dbReference type="RefSeq" id="WP_148701715.1">
    <property type="nucleotide sequence ID" value="NZ_CP007174.1"/>
</dbReference>
<dbReference type="InterPro" id="IPR052019">
    <property type="entry name" value="F420H2_bilvrd_red/Heme_oxyg"/>
</dbReference>
<protein>
    <submittedName>
        <fullName evidence="3">PPOX class probable F420-dependent enzyme, Rv2061 family</fullName>
    </submittedName>
</protein>
<dbReference type="Gene3D" id="2.30.110.10">
    <property type="entry name" value="Electron Transport, Fmn-binding Protein, Chain A"/>
    <property type="match status" value="1"/>
</dbReference>
<keyword evidence="4" id="KW-1185">Reference proteome</keyword>
<dbReference type="NCBIfam" id="TIGR03666">
    <property type="entry name" value="Rv2061_F420"/>
    <property type="match status" value="1"/>
</dbReference>
<dbReference type="STRING" id="1459636.NTE_03255"/>
<dbReference type="PANTHER" id="PTHR35176:SF11">
    <property type="entry name" value="PYRIDOXAMINE 5'-PHOSPHATE OXIDASE FAMILY PROTEIN"/>
    <property type="match status" value="1"/>
</dbReference>
<accession>A0A075N1D9</accession>